<feature type="binding site" evidence="13">
    <location>
        <position position="250"/>
    </location>
    <ligand>
        <name>3'-phosphoadenylyl sulfate</name>
        <dbReference type="ChEBI" id="CHEBI:58339"/>
    </ligand>
</feature>
<feature type="compositionally biased region" description="Pro residues" evidence="16">
    <location>
        <begin position="24"/>
        <end position="33"/>
    </location>
</feature>
<keyword evidence="20" id="KW-1185">Reference proteome</keyword>
<keyword evidence="7" id="KW-0333">Golgi apparatus</keyword>
<comment type="similarity">
    <text evidence="2 15">Belongs to the sulfotransferase 1 family.</text>
</comment>
<organism evidence="19 20">
    <name type="scientific">Merluccius polli</name>
    <name type="common">Benguela hake</name>
    <name type="synonym">Merluccius cadenati</name>
    <dbReference type="NCBI Taxonomy" id="89951"/>
    <lineage>
        <taxon>Eukaryota</taxon>
        <taxon>Metazoa</taxon>
        <taxon>Chordata</taxon>
        <taxon>Craniata</taxon>
        <taxon>Vertebrata</taxon>
        <taxon>Euteleostomi</taxon>
        <taxon>Actinopterygii</taxon>
        <taxon>Neopterygii</taxon>
        <taxon>Teleostei</taxon>
        <taxon>Neoteleostei</taxon>
        <taxon>Acanthomorphata</taxon>
        <taxon>Zeiogadaria</taxon>
        <taxon>Gadariae</taxon>
        <taxon>Gadiformes</taxon>
        <taxon>Gadoidei</taxon>
        <taxon>Merlucciidae</taxon>
        <taxon>Merluccius</taxon>
    </lineage>
</organism>
<keyword evidence="3 15" id="KW-0808">Transferase</keyword>
<evidence type="ECO:0000256" key="3">
    <source>
        <dbReference type="ARBA" id="ARBA00022679"/>
    </source>
</evidence>
<comment type="caution">
    <text evidence="19">The sequence shown here is derived from an EMBL/GenBank/DDBJ whole genome shotgun (WGS) entry which is preliminary data.</text>
</comment>
<evidence type="ECO:0000256" key="16">
    <source>
        <dbReference type="SAM" id="MobiDB-lite"/>
    </source>
</evidence>
<feature type="binding site" evidence="13">
    <location>
        <begin position="169"/>
        <end position="173"/>
    </location>
    <ligand>
        <name>3'-phosphoadenylyl sulfate</name>
        <dbReference type="ChEBI" id="CHEBI:58339"/>
    </ligand>
</feature>
<keyword evidence="6 17" id="KW-1133">Transmembrane helix</keyword>
<keyword evidence="5" id="KW-0735">Signal-anchor</keyword>
<dbReference type="PANTHER" id="PTHR10605">
    <property type="entry name" value="HEPARAN SULFATE SULFOTRANSFERASE"/>
    <property type="match status" value="1"/>
</dbReference>
<dbReference type="InterPro" id="IPR027417">
    <property type="entry name" value="P-loop_NTPase"/>
</dbReference>
<dbReference type="Gene3D" id="3.40.50.300">
    <property type="entry name" value="P-loop containing nucleotide triphosphate hydrolases"/>
    <property type="match status" value="1"/>
</dbReference>
<evidence type="ECO:0000256" key="12">
    <source>
        <dbReference type="PIRSR" id="PIRSR637359-1"/>
    </source>
</evidence>
<keyword evidence="10" id="KW-0325">Glycoprotein</keyword>
<feature type="transmembrane region" description="Helical" evidence="17">
    <location>
        <begin position="49"/>
        <end position="74"/>
    </location>
</feature>
<feature type="region of interest" description="Disordered" evidence="16">
    <location>
        <begin position="102"/>
        <end position="154"/>
    </location>
</feature>
<evidence type="ECO:0000256" key="1">
    <source>
        <dbReference type="ARBA" id="ARBA00004394"/>
    </source>
</evidence>
<keyword evidence="8 17" id="KW-0472">Membrane</keyword>
<dbReference type="AlphaFoldDB" id="A0AA47MDH2"/>
<evidence type="ECO:0000256" key="6">
    <source>
        <dbReference type="ARBA" id="ARBA00022989"/>
    </source>
</evidence>
<dbReference type="EMBL" id="JAOPHQ010004693">
    <property type="protein sequence ID" value="KAK0138263.1"/>
    <property type="molecule type" value="Genomic_DNA"/>
</dbReference>
<evidence type="ECO:0000256" key="11">
    <source>
        <dbReference type="ARBA" id="ARBA00060399"/>
    </source>
</evidence>
<feature type="domain" description="Sulfotransferase" evidence="18">
    <location>
        <begin position="160"/>
        <end position="408"/>
    </location>
</feature>
<dbReference type="PANTHER" id="PTHR10605:SF31">
    <property type="entry name" value="SULFOTRANSFERASE"/>
    <property type="match status" value="1"/>
</dbReference>
<feature type="binding site" evidence="13">
    <location>
        <begin position="383"/>
        <end position="387"/>
    </location>
    <ligand>
        <name>3'-phosphoadenylyl sulfate</name>
        <dbReference type="ChEBI" id="CHEBI:58339"/>
    </ligand>
</feature>
<proteinExistence type="inferred from homology"/>
<dbReference type="EC" id="2.8.2.-" evidence="15"/>
<evidence type="ECO:0000256" key="2">
    <source>
        <dbReference type="ARBA" id="ARBA00005771"/>
    </source>
</evidence>
<evidence type="ECO:0000256" key="7">
    <source>
        <dbReference type="ARBA" id="ARBA00023034"/>
    </source>
</evidence>
<evidence type="ECO:0000256" key="10">
    <source>
        <dbReference type="ARBA" id="ARBA00023180"/>
    </source>
</evidence>
<dbReference type="GO" id="GO:0008467">
    <property type="term" value="F:[heparan sulfate]-glucosamine 3-sulfotransferase activity"/>
    <property type="evidence" value="ECO:0007669"/>
    <property type="project" value="TreeGrafter"/>
</dbReference>
<dbReference type="Proteomes" id="UP001174136">
    <property type="component" value="Unassembled WGS sequence"/>
</dbReference>
<dbReference type="FunFam" id="3.40.50.300:FF:000194">
    <property type="entry name" value="Sulfotransferase"/>
    <property type="match status" value="1"/>
</dbReference>
<evidence type="ECO:0000256" key="14">
    <source>
        <dbReference type="PIRSR" id="PIRSR637359-3"/>
    </source>
</evidence>
<dbReference type="Pfam" id="PF00685">
    <property type="entry name" value="Sulfotransfer_1"/>
    <property type="match status" value="1"/>
</dbReference>
<sequence>MSEDADSIPMEYSPILHHLHAGPPSSPSPPPSPSASSSSSSSNHVRNKLFVLCIMLSLWVYMVYCCVGYCATIPTPAVSRSTTTSIITTSIITSISTTITGSEARRGGSLGAPRDLLNDDTEADSRGGGDDWDEGKDMGKDTGKTGLSLNGSDSESQRLPQAIIIGVKKGGTRALLEFLRAHPDIRAVGAEPHFFDRNYHKGLEWYRDLMPKTMEGQLTMEKTPSYYVTKEVPARIYNMSKHTKLIVVVRDPVTRAISDYTQTRSKKPDIPSFESLAFRNATPASGGGGGGGVIDATWSAVQIGMYAKHLERWRRYFPAEQLLFVSGEQLISDPAGEMARVQDFLGLRQEVTDRHFHFDAAKGFPCLKRPEGNSKPHCLGKTKGRTHPNIDAAVVQRLREFYQPYNRKFYQMTGHDFGWD</sequence>
<feature type="binding site" evidence="13">
    <location>
        <position position="258"/>
    </location>
    <ligand>
        <name>3'-phosphoadenylyl sulfate</name>
        <dbReference type="ChEBI" id="CHEBI:58339"/>
    </ligand>
</feature>
<evidence type="ECO:0000256" key="15">
    <source>
        <dbReference type="RuleBase" id="RU361155"/>
    </source>
</evidence>
<dbReference type="InterPro" id="IPR000863">
    <property type="entry name" value="Sulfotransferase_dom"/>
</dbReference>
<evidence type="ECO:0000256" key="13">
    <source>
        <dbReference type="PIRSR" id="PIRSR637359-2"/>
    </source>
</evidence>
<keyword evidence="4 17" id="KW-0812">Transmembrane</keyword>
<feature type="active site" description="For sulfotransferase activity" evidence="12">
    <location>
        <position position="169"/>
    </location>
</feature>
<feature type="disulfide bond" evidence="14">
    <location>
        <begin position="366"/>
        <end position="378"/>
    </location>
</feature>
<keyword evidence="9 14" id="KW-1015">Disulfide bond</keyword>
<comment type="subcellular location">
    <subcellularLocation>
        <location evidence="11">Endomembrane system</location>
        <topology evidence="11">Single-pass type II membrane protein</topology>
    </subcellularLocation>
    <subcellularLocation>
        <location evidence="1">Golgi apparatus membrane</location>
    </subcellularLocation>
</comment>
<evidence type="ECO:0000256" key="5">
    <source>
        <dbReference type="ARBA" id="ARBA00022968"/>
    </source>
</evidence>
<evidence type="ECO:0000256" key="17">
    <source>
        <dbReference type="SAM" id="Phobius"/>
    </source>
</evidence>
<protein>
    <recommendedName>
        <fullName evidence="15">Sulfotransferase</fullName>
        <ecNumber evidence="15">2.8.2.-</ecNumber>
    </recommendedName>
</protein>
<reference evidence="19" key="1">
    <citation type="journal article" date="2023" name="Front. Mar. Sci.">
        <title>A new Merluccius polli reference genome to investigate the effects of global change in West African waters.</title>
        <authorList>
            <person name="Mateo J.L."/>
            <person name="Blanco-Fernandez C."/>
            <person name="Garcia-Vazquez E."/>
            <person name="Machado-Schiaffino G."/>
        </authorList>
    </citation>
    <scope>NUCLEOTIDE SEQUENCE</scope>
    <source>
        <strain evidence="19">C29</strain>
        <tissue evidence="19">Fin</tissue>
    </source>
</reference>
<feature type="region of interest" description="Disordered" evidence="16">
    <location>
        <begin position="16"/>
        <end position="42"/>
    </location>
</feature>
<evidence type="ECO:0000313" key="20">
    <source>
        <dbReference type="Proteomes" id="UP001174136"/>
    </source>
</evidence>
<dbReference type="SUPFAM" id="SSF52540">
    <property type="entry name" value="P-loop containing nucleoside triphosphate hydrolases"/>
    <property type="match status" value="1"/>
</dbReference>
<evidence type="ECO:0000256" key="4">
    <source>
        <dbReference type="ARBA" id="ARBA00022692"/>
    </source>
</evidence>
<evidence type="ECO:0000259" key="18">
    <source>
        <dbReference type="Pfam" id="PF00685"/>
    </source>
</evidence>
<evidence type="ECO:0000256" key="9">
    <source>
        <dbReference type="ARBA" id="ARBA00023157"/>
    </source>
</evidence>
<evidence type="ECO:0000256" key="8">
    <source>
        <dbReference type="ARBA" id="ARBA00023136"/>
    </source>
</evidence>
<dbReference type="InterPro" id="IPR037359">
    <property type="entry name" value="NST/OST"/>
</dbReference>
<name>A0AA47MDH2_MERPO</name>
<feature type="compositionally biased region" description="Basic and acidic residues" evidence="16">
    <location>
        <begin position="123"/>
        <end position="143"/>
    </location>
</feature>
<evidence type="ECO:0000313" key="19">
    <source>
        <dbReference type="EMBL" id="KAK0138263.1"/>
    </source>
</evidence>
<dbReference type="GO" id="GO:0000139">
    <property type="term" value="C:Golgi membrane"/>
    <property type="evidence" value="ECO:0007669"/>
    <property type="project" value="UniProtKB-SubCell"/>
</dbReference>
<accession>A0AA47MDH2</accession>
<gene>
    <name evidence="19" type="primary">HS3ST3A1_0</name>
    <name evidence="19" type="ORF">N1851_025419</name>
</gene>